<organism evidence="1 2">
    <name type="scientific">Tribolium castaneum</name>
    <name type="common">Red flour beetle</name>
    <dbReference type="NCBI Taxonomy" id="7070"/>
    <lineage>
        <taxon>Eukaryota</taxon>
        <taxon>Metazoa</taxon>
        <taxon>Ecdysozoa</taxon>
        <taxon>Arthropoda</taxon>
        <taxon>Hexapoda</taxon>
        <taxon>Insecta</taxon>
        <taxon>Pterygota</taxon>
        <taxon>Neoptera</taxon>
        <taxon>Endopterygota</taxon>
        <taxon>Coleoptera</taxon>
        <taxon>Polyphaga</taxon>
        <taxon>Cucujiformia</taxon>
        <taxon>Tenebrionidae</taxon>
        <taxon>Tenebrionidae incertae sedis</taxon>
        <taxon>Tribolium</taxon>
    </lineage>
</organism>
<dbReference type="HOGENOM" id="CLU_1761136_0_0_1"/>
<protein>
    <submittedName>
        <fullName evidence="1">Uncharacterized protein</fullName>
    </submittedName>
</protein>
<keyword evidence="2" id="KW-1185">Reference proteome</keyword>
<reference evidence="1 2" key="1">
    <citation type="journal article" date="2008" name="Nature">
        <title>The genome of the model beetle and pest Tribolium castaneum.</title>
        <authorList>
            <consortium name="Tribolium Genome Sequencing Consortium"/>
            <person name="Richards S."/>
            <person name="Gibbs R.A."/>
            <person name="Weinstock G.M."/>
            <person name="Brown S.J."/>
            <person name="Denell R."/>
            <person name="Beeman R.W."/>
            <person name="Gibbs R."/>
            <person name="Beeman R.W."/>
            <person name="Brown S.J."/>
            <person name="Bucher G."/>
            <person name="Friedrich M."/>
            <person name="Grimmelikhuijzen C.J."/>
            <person name="Klingler M."/>
            <person name="Lorenzen M."/>
            <person name="Richards S."/>
            <person name="Roth S."/>
            <person name="Schroder R."/>
            <person name="Tautz D."/>
            <person name="Zdobnov E.M."/>
            <person name="Muzny D."/>
            <person name="Gibbs R.A."/>
            <person name="Weinstock G.M."/>
            <person name="Attaway T."/>
            <person name="Bell S."/>
            <person name="Buhay C.J."/>
            <person name="Chandrabose M.N."/>
            <person name="Chavez D."/>
            <person name="Clerk-Blankenburg K.P."/>
            <person name="Cree A."/>
            <person name="Dao M."/>
            <person name="Davis C."/>
            <person name="Chacko J."/>
            <person name="Dinh H."/>
            <person name="Dugan-Rocha S."/>
            <person name="Fowler G."/>
            <person name="Garner T.T."/>
            <person name="Garnes J."/>
            <person name="Gnirke A."/>
            <person name="Hawes A."/>
            <person name="Hernandez J."/>
            <person name="Hines S."/>
            <person name="Holder M."/>
            <person name="Hume J."/>
            <person name="Jhangiani S.N."/>
            <person name="Joshi V."/>
            <person name="Khan Z.M."/>
            <person name="Jackson L."/>
            <person name="Kovar C."/>
            <person name="Kowis A."/>
            <person name="Lee S."/>
            <person name="Lewis L.R."/>
            <person name="Margolis J."/>
            <person name="Morgan M."/>
            <person name="Nazareth L.V."/>
            <person name="Nguyen N."/>
            <person name="Okwuonu G."/>
            <person name="Parker D."/>
            <person name="Richards S."/>
            <person name="Ruiz S.J."/>
            <person name="Santibanez J."/>
            <person name="Savard J."/>
            <person name="Scherer S.E."/>
            <person name="Schneider B."/>
            <person name="Sodergren E."/>
            <person name="Tautz D."/>
            <person name="Vattahil S."/>
            <person name="Villasana D."/>
            <person name="White C.S."/>
            <person name="Wright R."/>
            <person name="Park Y."/>
            <person name="Beeman R.W."/>
            <person name="Lord J."/>
            <person name="Oppert B."/>
            <person name="Lorenzen M."/>
            <person name="Brown S."/>
            <person name="Wang L."/>
            <person name="Savard J."/>
            <person name="Tautz D."/>
            <person name="Richards S."/>
            <person name="Weinstock G."/>
            <person name="Gibbs R.A."/>
            <person name="Liu Y."/>
            <person name="Worley K."/>
            <person name="Weinstock G."/>
            <person name="Elsik C.G."/>
            <person name="Reese J.T."/>
            <person name="Elhaik E."/>
            <person name="Landan G."/>
            <person name="Graur D."/>
            <person name="Arensburger P."/>
            <person name="Atkinson P."/>
            <person name="Beeman R.W."/>
            <person name="Beidler J."/>
            <person name="Brown S.J."/>
            <person name="Demuth J.P."/>
            <person name="Drury D.W."/>
            <person name="Du Y.Z."/>
            <person name="Fujiwara H."/>
            <person name="Lorenzen M."/>
            <person name="Maselli V."/>
            <person name="Osanai M."/>
            <person name="Park Y."/>
            <person name="Robertson H.M."/>
            <person name="Tu Z."/>
            <person name="Wang J.J."/>
            <person name="Wang S."/>
            <person name="Richards S."/>
            <person name="Song H."/>
            <person name="Zhang L."/>
            <person name="Sodergren E."/>
            <person name="Werner D."/>
            <person name="Stanke M."/>
            <person name="Morgenstern B."/>
            <person name="Solovyev V."/>
            <person name="Kosarev P."/>
            <person name="Brown G."/>
            <person name="Chen H.C."/>
            <person name="Ermolaeva O."/>
            <person name="Hlavina W."/>
            <person name="Kapustin Y."/>
            <person name="Kiryutin B."/>
            <person name="Kitts P."/>
            <person name="Maglott D."/>
            <person name="Pruitt K."/>
            <person name="Sapojnikov V."/>
            <person name="Souvorov A."/>
            <person name="Mackey A.J."/>
            <person name="Waterhouse R.M."/>
            <person name="Wyder S."/>
            <person name="Zdobnov E.M."/>
            <person name="Zdobnov E.M."/>
            <person name="Wyder S."/>
            <person name="Kriventseva E.V."/>
            <person name="Kadowaki T."/>
            <person name="Bork P."/>
            <person name="Aranda M."/>
            <person name="Bao R."/>
            <person name="Beermann A."/>
            <person name="Berns N."/>
            <person name="Bolognesi R."/>
            <person name="Bonneton F."/>
            <person name="Bopp D."/>
            <person name="Brown S.J."/>
            <person name="Bucher G."/>
            <person name="Butts T."/>
            <person name="Chaumot A."/>
            <person name="Denell R.E."/>
            <person name="Ferrier D.E."/>
            <person name="Friedrich M."/>
            <person name="Gordon C.M."/>
            <person name="Jindra M."/>
            <person name="Klingler M."/>
            <person name="Lan Q."/>
            <person name="Lattorff H.M."/>
            <person name="Laudet V."/>
            <person name="von Levetsow C."/>
            <person name="Liu Z."/>
            <person name="Lutz R."/>
            <person name="Lynch J.A."/>
            <person name="da Fonseca R.N."/>
            <person name="Posnien N."/>
            <person name="Reuter R."/>
            <person name="Roth S."/>
            <person name="Savard J."/>
            <person name="Schinko J.B."/>
            <person name="Schmitt C."/>
            <person name="Schoppmeier M."/>
            <person name="Schroder R."/>
            <person name="Shippy T.D."/>
            <person name="Simonnet F."/>
            <person name="Marques-Souza H."/>
            <person name="Tautz D."/>
            <person name="Tomoyasu Y."/>
            <person name="Trauner J."/>
            <person name="Van der Zee M."/>
            <person name="Vervoort M."/>
            <person name="Wittkopp N."/>
            <person name="Wimmer E.A."/>
            <person name="Yang X."/>
            <person name="Jones A.K."/>
            <person name="Sattelle D.B."/>
            <person name="Ebert P.R."/>
            <person name="Nelson D."/>
            <person name="Scott J.G."/>
            <person name="Beeman R.W."/>
            <person name="Muthukrishnan S."/>
            <person name="Kramer K.J."/>
            <person name="Arakane Y."/>
            <person name="Beeman R.W."/>
            <person name="Zhu Q."/>
            <person name="Hogenkamp D."/>
            <person name="Dixit R."/>
            <person name="Oppert B."/>
            <person name="Jiang H."/>
            <person name="Zou Z."/>
            <person name="Marshall J."/>
            <person name="Elpidina E."/>
            <person name="Vinokurov K."/>
            <person name="Oppert C."/>
            <person name="Zou Z."/>
            <person name="Evans J."/>
            <person name="Lu Z."/>
            <person name="Zhao P."/>
            <person name="Sumathipala N."/>
            <person name="Altincicek B."/>
            <person name="Vilcinskas A."/>
            <person name="Williams M."/>
            <person name="Hultmark D."/>
            <person name="Hetru C."/>
            <person name="Jiang H."/>
            <person name="Grimmelikhuijzen C.J."/>
            <person name="Hauser F."/>
            <person name="Cazzamali G."/>
            <person name="Williamson M."/>
            <person name="Park Y."/>
            <person name="Li B."/>
            <person name="Tanaka Y."/>
            <person name="Predel R."/>
            <person name="Neupert S."/>
            <person name="Schachtner J."/>
            <person name="Verleyen P."/>
            <person name="Raible F."/>
            <person name="Bork P."/>
            <person name="Friedrich M."/>
            <person name="Walden K.K."/>
            <person name="Robertson H.M."/>
            <person name="Angeli S."/>
            <person name="Foret S."/>
            <person name="Bucher G."/>
            <person name="Schuetz S."/>
            <person name="Maleszka R."/>
            <person name="Wimmer E.A."/>
            <person name="Beeman R.W."/>
            <person name="Lorenzen M."/>
            <person name="Tomoyasu Y."/>
            <person name="Miller S.C."/>
            <person name="Grossmann D."/>
            <person name="Bucher G."/>
        </authorList>
    </citation>
    <scope>NUCLEOTIDE SEQUENCE [LARGE SCALE GENOMIC DNA]</scope>
    <source>
        <strain evidence="1 2">Georgia GA2</strain>
    </source>
</reference>
<name>D6WC12_TRICA</name>
<gene>
    <name evidence="1" type="primary">GLEAN_12920</name>
    <name evidence="1" type="ORF">TcasGA2_TC012920</name>
</gene>
<proteinExistence type="predicted"/>
<evidence type="ECO:0000313" key="2">
    <source>
        <dbReference type="Proteomes" id="UP000007266"/>
    </source>
</evidence>
<sequence>MTEVSERPVQKIRDLEDLFEMLVNHECLLIVIINTCRFLYALTSSTLRAIPLFRLQESLLGTPLALSGKTLTNQHKATNTIFGIIDCLHQTELFEDERTQVKSSNKALSKTRSPRKYNINKKIRLSNVYQMTNSRRKALLPNWFFANG</sequence>
<accession>D6WC12</accession>
<dbReference type="AlphaFoldDB" id="D6WC12"/>
<evidence type="ECO:0000313" key="1">
    <source>
        <dbReference type="EMBL" id="EEZ99139.1"/>
    </source>
</evidence>
<dbReference type="Proteomes" id="UP000007266">
    <property type="component" value="Linkage group 2"/>
</dbReference>
<reference evidence="1 2" key="2">
    <citation type="journal article" date="2010" name="Nucleic Acids Res.">
        <title>BeetleBase in 2010: revisions to provide comprehensive genomic information for Tribolium castaneum.</title>
        <authorList>
            <person name="Kim H.S."/>
            <person name="Murphy T."/>
            <person name="Xia J."/>
            <person name="Caragea D."/>
            <person name="Park Y."/>
            <person name="Beeman R.W."/>
            <person name="Lorenzen M.D."/>
            <person name="Butcher S."/>
            <person name="Manak J.R."/>
            <person name="Brown S.J."/>
        </authorList>
    </citation>
    <scope>GENOME REANNOTATION</scope>
    <source>
        <strain evidence="1 2">Georgia GA2</strain>
    </source>
</reference>
<dbReference type="EMBL" id="KQ971309">
    <property type="protein sequence ID" value="EEZ99139.1"/>
    <property type="molecule type" value="Genomic_DNA"/>
</dbReference>